<keyword evidence="4" id="KW-1185">Reference proteome</keyword>
<geneLocation type="plasmid" evidence="3 4">
    <name>pDE1</name>
</geneLocation>
<feature type="region of interest" description="Disordered" evidence="1">
    <location>
        <begin position="332"/>
        <end position="373"/>
    </location>
</feature>
<feature type="compositionally biased region" description="Basic and acidic residues" evidence="1">
    <location>
        <begin position="333"/>
        <end position="351"/>
    </location>
</feature>
<accession>A0A0S3F5H6</accession>
<dbReference type="Proteomes" id="UP000056968">
    <property type="component" value="Plasmid pDE1"/>
</dbReference>
<dbReference type="KEGG" id="sbd:ATN00_20700"/>
<evidence type="ECO:0000313" key="4">
    <source>
        <dbReference type="Proteomes" id="UP000056968"/>
    </source>
</evidence>
<keyword evidence="3" id="KW-0614">Plasmid</keyword>
<reference evidence="3 4" key="1">
    <citation type="submission" date="2015-11" db="EMBL/GenBank/DDBJ databases">
        <title>A Two-component Flavoprotein Monooxygenase System MeaXY Responsible for para-Hydroxylation of 2-Methyl-6-ethylaniline and 2,6-Diethylaniline in Sphingobium baderi DE-13.</title>
        <authorList>
            <person name="Cheng M."/>
            <person name="Meng Q."/>
            <person name="Yang Y."/>
            <person name="Chu C."/>
            <person name="Yan X."/>
            <person name="He J."/>
            <person name="Li S."/>
        </authorList>
    </citation>
    <scope>NUCLEOTIDE SEQUENCE [LARGE SCALE GENOMIC DNA]</scope>
    <source>
        <strain evidence="3 4">DE-13</strain>
        <plasmid evidence="4">Plasmid pDE1</plasmid>
    </source>
</reference>
<sequence>MREEEGVLPLPSLMEAWRPPAGGKRTLRGAYVRIKPGGSGGGAARPMSMGQAEARAKLERIVRKAPEVMVKVSGKQYGAHHVAEHFGYVARHGKLAVRSSEGEIITEPDRLKAIAQDWAMLDEAMNEHGRERPTSMSLVLSMPGGSTDAETLHDAAQAFARILFEGNHAYMLALHTDTDHPHVHLTVATEGADGTRFNPRKADLHHMRETFAHELRARGVAAEATPRRARGHVQKRVRSAALHLDARLGAEGRRLNLAQLNELRAQSFVRAADQERRPEDVMALARQKQIRGAYAEAAVALAATGKPEDRALGQEIAGFLAAMPPAVSRRLARAREILQSERPPQERRNEPEGVSPPTGADEGRPPPHRDRER</sequence>
<dbReference type="Pfam" id="PF03432">
    <property type="entry name" value="Relaxase"/>
    <property type="match status" value="1"/>
</dbReference>
<proteinExistence type="predicted"/>
<dbReference type="InterPro" id="IPR005094">
    <property type="entry name" value="Endonuclease_MobA/VirD2"/>
</dbReference>
<dbReference type="AlphaFoldDB" id="A0A0S3F5H6"/>
<feature type="compositionally biased region" description="Basic and acidic residues" evidence="1">
    <location>
        <begin position="361"/>
        <end position="373"/>
    </location>
</feature>
<feature type="domain" description="MobA/VirD2-like nuclease" evidence="2">
    <location>
        <begin position="111"/>
        <end position="212"/>
    </location>
</feature>
<evidence type="ECO:0000256" key="1">
    <source>
        <dbReference type="SAM" id="MobiDB-lite"/>
    </source>
</evidence>
<protein>
    <submittedName>
        <fullName evidence="3">Plasmid stabilization protein</fullName>
    </submittedName>
</protein>
<dbReference type="OrthoDB" id="7199783at2"/>
<dbReference type="RefSeq" id="WP_007688043.1">
    <property type="nucleotide sequence ID" value="NZ_CP013265.1"/>
</dbReference>
<evidence type="ECO:0000313" key="3">
    <source>
        <dbReference type="EMBL" id="ALR22915.1"/>
    </source>
</evidence>
<dbReference type="EMBL" id="CP013265">
    <property type="protein sequence ID" value="ALR22915.1"/>
    <property type="molecule type" value="Genomic_DNA"/>
</dbReference>
<name>A0A0S3F5H6_9SPHN</name>
<dbReference type="Gene3D" id="3.30.930.30">
    <property type="match status" value="1"/>
</dbReference>
<organism evidence="3 4">
    <name type="scientific">Sphingobium baderi</name>
    <dbReference type="NCBI Taxonomy" id="1332080"/>
    <lineage>
        <taxon>Bacteria</taxon>
        <taxon>Pseudomonadati</taxon>
        <taxon>Pseudomonadota</taxon>
        <taxon>Alphaproteobacteria</taxon>
        <taxon>Sphingomonadales</taxon>
        <taxon>Sphingomonadaceae</taxon>
        <taxon>Sphingobium</taxon>
    </lineage>
</organism>
<evidence type="ECO:0000259" key="2">
    <source>
        <dbReference type="Pfam" id="PF03432"/>
    </source>
</evidence>
<gene>
    <name evidence="3" type="ORF">ATN00_20700</name>
</gene>